<keyword evidence="5" id="KW-1185">Reference proteome</keyword>
<dbReference type="InterPro" id="IPR050328">
    <property type="entry name" value="Dev_Immune_Receptor"/>
</dbReference>
<dbReference type="PANTHER" id="PTHR24373:SF370">
    <property type="entry name" value="FISH-LIPS, ISOFORM E"/>
    <property type="match status" value="1"/>
</dbReference>
<dbReference type="InterPro" id="IPR032675">
    <property type="entry name" value="LRR_dom_sf"/>
</dbReference>
<dbReference type="InParanoid" id="T1HUU4"/>
<dbReference type="EnsemblMetazoa" id="RPRC007814-RA">
    <property type="protein sequence ID" value="RPRC007814-PA"/>
    <property type="gene ID" value="RPRC007814"/>
</dbReference>
<evidence type="ECO:0000313" key="4">
    <source>
        <dbReference type="EnsemblMetazoa" id="RPRC007814-PA"/>
    </source>
</evidence>
<dbReference type="GO" id="GO:0031012">
    <property type="term" value="C:extracellular matrix"/>
    <property type="evidence" value="ECO:0007669"/>
    <property type="project" value="TreeGrafter"/>
</dbReference>
<dbReference type="SUPFAM" id="SSF52058">
    <property type="entry name" value="L domain-like"/>
    <property type="match status" value="2"/>
</dbReference>
<dbReference type="SMART" id="SM00365">
    <property type="entry name" value="LRR_SD22"/>
    <property type="match status" value="5"/>
</dbReference>
<keyword evidence="1" id="KW-0433">Leucine-rich repeat</keyword>
<dbReference type="InterPro" id="IPR025875">
    <property type="entry name" value="Leu-rich_rpt_4"/>
</dbReference>
<dbReference type="PANTHER" id="PTHR24373">
    <property type="entry name" value="SLIT RELATED LEUCINE-RICH REPEAT NEURONAL PROTEIN"/>
    <property type="match status" value="1"/>
</dbReference>
<evidence type="ECO:0000256" key="1">
    <source>
        <dbReference type="ARBA" id="ARBA00022614"/>
    </source>
</evidence>
<dbReference type="AlphaFoldDB" id="T1HUU4"/>
<accession>T1HUU4</accession>
<name>T1HUU4_RHOPR</name>
<sequence>LSGLVYVVESLSLEMNVHCAQRRAISPCTCQYQQLTNKSTILISVTCERMINFQQVITALQSKFDTNVDISLTISHSVLDDLPQLSFQQLGLRIQQLKLQFDNLSFTNSYNIRRVFNYRFRCNRGSTAEMFSVRANKGLAVPNLGCLSKTKMPRNEWLQIKTADKMNKISQSTIFDVCFFRNSESVFSGLSRTEAFSLAYNAITSVPQQGLNLMPNIKVLDFRNAKILNVTTEAFHGLNFMHTLLLSNNNISLLETDCLPSSLGYLHIGSNQIKDLNGTLRGLSYLQWLYLKGNQLVNLDGELPQLNPNTRMLLLDATCNLITKLPQELKFYLTLEYFHFGFNHITSFEGALSRSKHLKVLNFTHNKISRLNENDFADLEYLEELHLDYNNIATLNNSLLLISLRKLNLSYNQIQEFSLQQLQGLTKLEFVDLSHNKINKLSGRMQNSVQPVTKIDKLWLQFNELQVLNGSLMGLTGLHTLNLSHNIIERISPDDLIGLDDLEILDISHNHIITLEETSKAVLPKLEELKAAHNLLTHLEKDFHGLPNLCWADLSYNRIESISDALGKFTQCIVHSVHKPLRIYLQG</sequence>
<dbReference type="SMART" id="SM00369">
    <property type="entry name" value="LRR_TYP"/>
    <property type="match status" value="11"/>
</dbReference>
<dbReference type="InterPro" id="IPR003591">
    <property type="entry name" value="Leu-rich_rpt_typical-subtyp"/>
</dbReference>
<dbReference type="STRING" id="13249.T1HUU4"/>
<dbReference type="eggNOG" id="KOG0619">
    <property type="taxonomic scope" value="Eukaryota"/>
</dbReference>
<dbReference type="OMA" id="MQFNQID"/>
<keyword evidence="2" id="KW-0732">Signal</keyword>
<dbReference type="Pfam" id="PF12799">
    <property type="entry name" value="LRR_4"/>
    <property type="match status" value="1"/>
</dbReference>
<evidence type="ECO:0000256" key="2">
    <source>
        <dbReference type="ARBA" id="ARBA00022729"/>
    </source>
</evidence>
<reference evidence="4" key="1">
    <citation type="submission" date="2015-05" db="UniProtKB">
        <authorList>
            <consortium name="EnsemblMetazoa"/>
        </authorList>
    </citation>
    <scope>IDENTIFICATION</scope>
</reference>
<keyword evidence="3" id="KW-0677">Repeat</keyword>
<dbReference type="InterPro" id="IPR001611">
    <property type="entry name" value="Leu-rich_rpt"/>
</dbReference>
<proteinExistence type="predicted"/>
<dbReference type="HOGENOM" id="CLU_025529_0_0_1"/>
<dbReference type="Gene3D" id="3.80.10.10">
    <property type="entry name" value="Ribonuclease Inhibitor"/>
    <property type="match status" value="3"/>
</dbReference>
<evidence type="ECO:0000256" key="3">
    <source>
        <dbReference type="ARBA" id="ARBA00022737"/>
    </source>
</evidence>
<organism evidence="4 5">
    <name type="scientific">Rhodnius prolixus</name>
    <name type="common">Triatomid bug</name>
    <dbReference type="NCBI Taxonomy" id="13249"/>
    <lineage>
        <taxon>Eukaryota</taxon>
        <taxon>Metazoa</taxon>
        <taxon>Ecdysozoa</taxon>
        <taxon>Arthropoda</taxon>
        <taxon>Hexapoda</taxon>
        <taxon>Insecta</taxon>
        <taxon>Pterygota</taxon>
        <taxon>Neoptera</taxon>
        <taxon>Paraneoptera</taxon>
        <taxon>Hemiptera</taxon>
        <taxon>Heteroptera</taxon>
        <taxon>Panheteroptera</taxon>
        <taxon>Cimicomorpha</taxon>
        <taxon>Reduviidae</taxon>
        <taxon>Triatominae</taxon>
        <taxon>Rhodnius</taxon>
    </lineage>
</organism>
<protein>
    <submittedName>
        <fullName evidence="4">Uncharacterized protein</fullName>
    </submittedName>
</protein>
<dbReference type="FunCoup" id="T1HUU4">
    <property type="interactions" value="29"/>
</dbReference>
<dbReference type="Proteomes" id="UP000015103">
    <property type="component" value="Unassembled WGS sequence"/>
</dbReference>
<dbReference type="VEuPathDB" id="VectorBase:RPRC007814"/>
<dbReference type="Pfam" id="PF13855">
    <property type="entry name" value="LRR_8"/>
    <property type="match status" value="3"/>
</dbReference>
<dbReference type="GO" id="GO:0005615">
    <property type="term" value="C:extracellular space"/>
    <property type="evidence" value="ECO:0007669"/>
    <property type="project" value="TreeGrafter"/>
</dbReference>
<evidence type="ECO:0000313" key="5">
    <source>
        <dbReference type="Proteomes" id="UP000015103"/>
    </source>
</evidence>
<dbReference type="EMBL" id="ACPB03018897">
    <property type="status" value="NOT_ANNOTATED_CDS"/>
    <property type="molecule type" value="Genomic_DNA"/>
</dbReference>
<dbReference type="PROSITE" id="PS51450">
    <property type="entry name" value="LRR"/>
    <property type="match status" value="4"/>
</dbReference>
<dbReference type="EMBL" id="ACPB03018898">
    <property type="status" value="NOT_ANNOTATED_CDS"/>
    <property type="molecule type" value="Genomic_DNA"/>
</dbReference>